<sequence>MSDKAPESPTTVKPLDYSDDEDNQESGVTNMDSTSATKPATATGTATTEASSSEAAATTTTANTAPPAPTVESEPTTPTTTTTPATSEVPPPKPPRPVTEQQKNEAILKEAFPGIEASVIKAVLIASGGRIDPAFNALLGMSDPDAVQHDAEDEVPPPQPPRPQPQQHTAQSQLEADEAYARQLAEHYESSAYEARTSNRGGGARQYPAPQPRRRQQTGLKPNELYDDREHSFIDDDLPVIQEQLKKGFQETQVKVNGWFKDLKKKFDEQFDEEGGSSSSGRTQQQHGGQYGGGAGGRPMRDSSRRERDYERYDADPELLSDDFAGMKFHSDGTPARANQPNPNVFRPPPSSTSPKPSDGRKVAFKEGAEEIDIYSASPKNAPRDATTASKTSKWQPLSNVDPDPIADHDHFSLGDSDDEKDKPASKSGIKMDDSEERLRKAAAEAMSDSLVDEKAKKDEAK</sequence>
<evidence type="ECO:0000256" key="1">
    <source>
        <dbReference type="SAM" id="MobiDB-lite"/>
    </source>
</evidence>
<dbReference type="FunFam" id="1.10.8.10:FF:000064">
    <property type="entry name" value="Similar to CUE domain-containing protein"/>
    <property type="match status" value="1"/>
</dbReference>
<dbReference type="SUPFAM" id="SSF46934">
    <property type="entry name" value="UBA-like"/>
    <property type="match status" value="1"/>
</dbReference>
<dbReference type="OrthoDB" id="9942608at2759"/>
<dbReference type="Proteomes" id="UP000241462">
    <property type="component" value="Unassembled WGS sequence"/>
</dbReference>
<name>A0A2T3A013_9PEZI</name>
<dbReference type="Pfam" id="PF02845">
    <property type="entry name" value="CUE"/>
    <property type="match status" value="1"/>
</dbReference>
<dbReference type="EMBL" id="KZ678535">
    <property type="protein sequence ID" value="PSR80287.1"/>
    <property type="molecule type" value="Genomic_DNA"/>
</dbReference>
<dbReference type="PANTHER" id="PTHR16461:SF5">
    <property type="entry name" value="TOLL-INTERACTING PROTEIN"/>
    <property type="match status" value="1"/>
</dbReference>
<feature type="region of interest" description="Disordered" evidence="1">
    <location>
        <begin position="1"/>
        <end position="105"/>
    </location>
</feature>
<evidence type="ECO:0000259" key="2">
    <source>
        <dbReference type="PROSITE" id="PS51140"/>
    </source>
</evidence>
<dbReference type="GO" id="GO:0005737">
    <property type="term" value="C:cytoplasm"/>
    <property type="evidence" value="ECO:0007669"/>
    <property type="project" value="TreeGrafter"/>
</dbReference>
<dbReference type="InterPro" id="IPR041807">
    <property type="entry name" value="Cue5/Don1_CUE"/>
</dbReference>
<feature type="domain" description="CUE" evidence="2">
    <location>
        <begin position="100"/>
        <end position="143"/>
    </location>
</feature>
<dbReference type="SMART" id="SM00546">
    <property type="entry name" value="CUE"/>
    <property type="match status" value="1"/>
</dbReference>
<evidence type="ECO:0000313" key="4">
    <source>
        <dbReference type="Proteomes" id="UP000241462"/>
    </source>
</evidence>
<accession>A0A2T3A013</accession>
<evidence type="ECO:0000313" key="3">
    <source>
        <dbReference type="EMBL" id="PSR80287.1"/>
    </source>
</evidence>
<dbReference type="GO" id="GO:0031624">
    <property type="term" value="F:ubiquitin conjugating enzyme binding"/>
    <property type="evidence" value="ECO:0007669"/>
    <property type="project" value="TreeGrafter"/>
</dbReference>
<dbReference type="InterPro" id="IPR009060">
    <property type="entry name" value="UBA-like_sf"/>
</dbReference>
<feature type="region of interest" description="Disordered" evidence="1">
    <location>
        <begin position="134"/>
        <end position="233"/>
    </location>
</feature>
<feature type="compositionally biased region" description="Basic and acidic residues" evidence="1">
    <location>
        <begin position="299"/>
        <end position="315"/>
    </location>
</feature>
<dbReference type="InParanoid" id="A0A2T3A013"/>
<feature type="region of interest" description="Disordered" evidence="1">
    <location>
        <begin position="270"/>
        <end position="462"/>
    </location>
</feature>
<organism evidence="3 4">
    <name type="scientific">Coniella lustricola</name>
    <dbReference type="NCBI Taxonomy" id="2025994"/>
    <lineage>
        <taxon>Eukaryota</taxon>
        <taxon>Fungi</taxon>
        <taxon>Dikarya</taxon>
        <taxon>Ascomycota</taxon>
        <taxon>Pezizomycotina</taxon>
        <taxon>Sordariomycetes</taxon>
        <taxon>Sordariomycetidae</taxon>
        <taxon>Diaporthales</taxon>
        <taxon>Schizoparmaceae</taxon>
        <taxon>Coniella</taxon>
    </lineage>
</organism>
<dbReference type="InterPro" id="IPR003892">
    <property type="entry name" value="CUE"/>
</dbReference>
<feature type="compositionally biased region" description="Basic and acidic residues" evidence="1">
    <location>
        <begin position="452"/>
        <end position="462"/>
    </location>
</feature>
<dbReference type="GO" id="GO:0043130">
    <property type="term" value="F:ubiquitin binding"/>
    <property type="evidence" value="ECO:0007669"/>
    <property type="project" value="InterPro"/>
</dbReference>
<dbReference type="CDD" id="cd14372">
    <property type="entry name" value="CUE_Cue5p_like"/>
    <property type="match status" value="1"/>
</dbReference>
<reference evidence="3 4" key="1">
    <citation type="journal article" date="2018" name="Mycol. Prog.">
        <title>Coniella lustricola, a new species from submerged detritus.</title>
        <authorList>
            <person name="Raudabaugh D.B."/>
            <person name="Iturriaga T."/>
            <person name="Carver A."/>
            <person name="Mondo S."/>
            <person name="Pangilinan J."/>
            <person name="Lipzen A."/>
            <person name="He G."/>
            <person name="Amirebrahimi M."/>
            <person name="Grigoriev I.V."/>
            <person name="Miller A.N."/>
        </authorList>
    </citation>
    <scope>NUCLEOTIDE SEQUENCE [LARGE SCALE GENOMIC DNA]</scope>
    <source>
        <strain evidence="3 4">B22-T-1</strain>
    </source>
</reference>
<dbReference type="STRING" id="2025994.A0A2T3A013"/>
<feature type="compositionally biased region" description="Polar residues" evidence="1">
    <location>
        <begin position="387"/>
        <end position="399"/>
    </location>
</feature>
<gene>
    <name evidence="3" type="ORF">BD289DRAFT_70831</name>
</gene>
<feature type="compositionally biased region" description="Low complexity" evidence="1">
    <location>
        <begin position="33"/>
        <end position="88"/>
    </location>
</feature>
<feature type="compositionally biased region" description="Basic and acidic residues" evidence="1">
    <location>
        <begin position="224"/>
        <end position="233"/>
    </location>
</feature>
<proteinExistence type="predicted"/>
<dbReference type="Gene3D" id="1.10.8.10">
    <property type="entry name" value="DNA helicase RuvA subunit, C-terminal domain"/>
    <property type="match status" value="1"/>
</dbReference>
<dbReference type="AlphaFoldDB" id="A0A2T3A013"/>
<dbReference type="GO" id="GO:0006511">
    <property type="term" value="P:ubiquitin-dependent protein catabolic process"/>
    <property type="evidence" value="ECO:0007669"/>
    <property type="project" value="TreeGrafter"/>
</dbReference>
<dbReference type="FunCoup" id="A0A2T3A013">
    <property type="interactions" value="55"/>
</dbReference>
<dbReference type="PANTHER" id="PTHR16461">
    <property type="entry name" value="TOLL-INTERACTING PROTEIN"/>
    <property type="match status" value="1"/>
</dbReference>
<feature type="compositionally biased region" description="Low complexity" evidence="1">
    <location>
        <begin position="276"/>
        <end position="288"/>
    </location>
</feature>
<keyword evidence="4" id="KW-1185">Reference proteome</keyword>
<feature type="compositionally biased region" description="Basic and acidic residues" evidence="1">
    <location>
        <begin position="358"/>
        <end position="369"/>
    </location>
</feature>
<protein>
    <recommendedName>
        <fullName evidence="2">CUE domain-containing protein</fullName>
    </recommendedName>
</protein>
<dbReference type="PROSITE" id="PS51140">
    <property type="entry name" value="CUE"/>
    <property type="match status" value="1"/>
</dbReference>
<feature type="compositionally biased region" description="Basic and acidic residues" evidence="1">
    <location>
        <begin position="420"/>
        <end position="443"/>
    </location>
</feature>